<evidence type="ECO:0000256" key="12">
    <source>
        <dbReference type="ARBA" id="ARBA00022840"/>
    </source>
</evidence>
<keyword evidence="17" id="KW-0325">Glycoprotein</keyword>
<feature type="domain" description="Protein kinase" evidence="24">
    <location>
        <begin position="664"/>
        <end position="944"/>
    </location>
</feature>
<dbReference type="FunFam" id="3.80.10.10:FF:000190">
    <property type="entry name" value="Receptor-like kinase TMK4"/>
    <property type="match status" value="1"/>
</dbReference>
<dbReference type="Pfam" id="PF07714">
    <property type="entry name" value="PK_Tyr_Ser-Thr"/>
    <property type="match status" value="1"/>
</dbReference>
<evidence type="ECO:0000313" key="25">
    <source>
        <dbReference type="EMBL" id="KAJ6824406.1"/>
    </source>
</evidence>
<dbReference type="InterPro" id="IPR011009">
    <property type="entry name" value="Kinase-like_dom_sf"/>
</dbReference>
<evidence type="ECO:0000256" key="4">
    <source>
        <dbReference type="ARBA" id="ARBA00022527"/>
    </source>
</evidence>
<comment type="catalytic activity">
    <reaction evidence="19">
        <text>L-seryl-[protein] + ATP = O-phospho-L-seryl-[protein] + ADP + H(+)</text>
        <dbReference type="Rhea" id="RHEA:17989"/>
        <dbReference type="Rhea" id="RHEA-COMP:9863"/>
        <dbReference type="Rhea" id="RHEA-COMP:11604"/>
        <dbReference type="ChEBI" id="CHEBI:15378"/>
        <dbReference type="ChEBI" id="CHEBI:29999"/>
        <dbReference type="ChEBI" id="CHEBI:30616"/>
        <dbReference type="ChEBI" id="CHEBI:83421"/>
        <dbReference type="ChEBI" id="CHEBI:456216"/>
        <dbReference type="EC" id="2.7.11.1"/>
    </reaction>
</comment>
<keyword evidence="6" id="KW-0808">Transferase</keyword>
<feature type="binding site" evidence="20">
    <location>
        <position position="692"/>
    </location>
    <ligand>
        <name>ATP</name>
        <dbReference type="ChEBI" id="CHEBI:30616"/>
    </ligand>
</feature>
<feature type="region of interest" description="Disordered" evidence="21">
    <location>
        <begin position="457"/>
        <end position="556"/>
    </location>
</feature>
<evidence type="ECO:0000256" key="15">
    <source>
        <dbReference type="ARBA" id="ARBA00023157"/>
    </source>
</evidence>
<name>A0AAX6G6L8_IRIPA</name>
<keyword evidence="16 25" id="KW-0675">Receptor</keyword>
<dbReference type="Gene3D" id="1.10.510.10">
    <property type="entry name" value="Transferase(Phosphotransferase) domain 1"/>
    <property type="match status" value="1"/>
</dbReference>
<feature type="region of interest" description="Disordered" evidence="21">
    <location>
        <begin position="618"/>
        <end position="639"/>
    </location>
</feature>
<dbReference type="Pfam" id="PF00560">
    <property type="entry name" value="LRR_1"/>
    <property type="match status" value="1"/>
</dbReference>
<feature type="compositionally biased region" description="Pro residues" evidence="21">
    <location>
        <begin position="463"/>
        <end position="495"/>
    </location>
</feature>
<dbReference type="EC" id="2.7.11.1" evidence="3"/>
<evidence type="ECO:0000256" key="17">
    <source>
        <dbReference type="ARBA" id="ARBA00023180"/>
    </source>
</evidence>
<feature type="transmembrane region" description="Helical" evidence="22">
    <location>
        <begin position="561"/>
        <end position="584"/>
    </location>
</feature>
<organism evidence="25 26">
    <name type="scientific">Iris pallida</name>
    <name type="common">Sweet iris</name>
    <dbReference type="NCBI Taxonomy" id="29817"/>
    <lineage>
        <taxon>Eukaryota</taxon>
        <taxon>Viridiplantae</taxon>
        <taxon>Streptophyta</taxon>
        <taxon>Embryophyta</taxon>
        <taxon>Tracheophyta</taxon>
        <taxon>Spermatophyta</taxon>
        <taxon>Magnoliopsida</taxon>
        <taxon>Liliopsida</taxon>
        <taxon>Asparagales</taxon>
        <taxon>Iridaceae</taxon>
        <taxon>Iridoideae</taxon>
        <taxon>Irideae</taxon>
        <taxon>Iris</taxon>
    </lineage>
</organism>
<dbReference type="CDD" id="cd14066">
    <property type="entry name" value="STKc_IRAK"/>
    <property type="match status" value="1"/>
</dbReference>
<evidence type="ECO:0000259" key="24">
    <source>
        <dbReference type="PROSITE" id="PS50011"/>
    </source>
</evidence>
<keyword evidence="4" id="KW-0723">Serine/threonine-protein kinase</keyword>
<feature type="region of interest" description="Disordered" evidence="21">
    <location>
        <begin position="977"/>
        <end position="1010"/>
    </location>
</feature>
<dbReference type="InterPro" id="IPR017441">
    <property type="entry name" value="Protein_kinase_ATP_BS"/>
</dbReference>
<dbReference type="SUPFAM" id="SSF56112">
    <property type="entry name" value="Protein kinase-like (PK-like)"/>
    <property type="match status" value="1"/>
</dbReference>
<evidence type="ECO:0000256" key="1">
    <source>
        <dbReference type="ARBA" id="ARBA00004162"/>
    </source>
</evidence>
<dbReference type="FunFam" id="3.30.200.20:FF:000226">
    <property type="entry name" value="receptor protein kinase TMK1"/>
    <property type="match status" value="1"/>
</dbReference>
<dbReference type="GO" id="GO:0005886">
    <property type="term" value="C:plasma membrane"/>
    <property type="evidence" value="ECO:0007669"/>
    <property type="project" value="UniProtKB-SubCell"/>
</dbReference>
<evidence type="ECO:0000256" key="2">
    <source>
        <dbReference type="ARBA" id="ARBA00008684"/>
    </source>
</evidence>
<keyword evidence="11 25" id="KW-0418">Kinase</keyword>
<dbReference type="SMART" id="SM00220">
    <property type="entry name" value="S_TKc"/>
    <property type="match status" value="1"/>
</dbReference>
<evidence type="ECO:0000256" key="11">
    <source>
        <dbReference type="ARBA" id="ARBA00022777"/>
    </source>
</evidence>
<evidence type="ECO:0000256" key="19">
    <source>
        <dbReference type="ARBA" id="ARBA00048679"/>
    </source>
</evidence>
<feature type="signal peptide" evidence="23">
    <location>
        <begin position="1"/>
        <end position="30"/>
    </location>
</feature>
<evidence type="ECO:0000256" key="5">
    <source>
        <dbReference type="ARBA" id="ARBA00022614"/>
    </source>
</evidence>
<dbReference type="PANTHER" id="PTHR47986:SF1">
    <property type="entry name" value="OS04G0685900 PROTEIN"/>
    <property type="match status" value="1"/>
</dbReference>
<evidence type="ECO:0000256" key="13">
    <source>
        <dbReference type="ARBA" id="ARBA00022989"/>
    </source>
</evidence>
<dbReference type="Pfam" id="PF08263">
    <property type="entry name" value="LRRNT_2"/>
    <property type="match status" value="2"/>
</dbReference>
<evidence type="ECO:0000256" key="10">
    <source>
        <dbReference type="ARBA" id="ARBA00022741"/>
    </source>
</evidence>
<dbReference type="InterPro" id="IPR001245">
    <property type="entry name" value="Ser-Thr/Tyr_kinase_cat_dom"/>
</dbReference>
<reference evidence="25" key="1">
    <citation type="journal article" date="2023" name="GigaByte">
        <title>Genome assembly of the bearded iris, Iris pallida Lam.</title>
        <authorList>
            <person name="Bruccoleri R.E."/>
            <person name="Oakeley E.J."/>
            <person name="Faust A.M.E."/>
            <person name="Altorfer M."/>
            <person name="Dessus-Babus S."/>
            <person name="Burckhardt D."/>
            <person name="Oertli M."/>
            <person name="Naumann U."/>
            <person name="Petersen F."/>
            <person name="Wong J."/>
        </authorList>
    </citation>
    <scope>NUCLEOTIDE SEQUENCE</scope>
    <source>
        <strain evidence="25">GSM-AAB239-AS_SAM_17_03QT</strain>
    </source>
</reference>
<dbReference type="Gene3D" id="3.30.200.20">
    <property type="entry name" value="Phosphorylase Kinase, domain 1"/>
    <property type="match status" value="1"/>
</dbReference>
<comment type="similarity">
    <text evidence="2">Belongs to the protein kinase superfamily. Ser/Thr protein kinase family.</text>
</comment>
<keyword evidence="14 22" id="KW-0472">Membrane</keyword>
<dbReference type="InterPro" id="IPR001611">
    <property type="entry name" value="Leu-rich_rpt"/>
</dbReference>
<dbReference type="InterPro" id="IPR032675">
    <property type="entry name" value="LRR_dom_sf"/>
</dbReference>
<keyword evidence="7 22" id="KW-0812">Transmembrane</keyword>
<dbReference type="FunFam" id="1.10.510.10:FF:000198">
    <property type="entry name" value="receptor protein kinase TMK1"/>
    <property type="match status" value="1"/>
</dbReference>
<dbReference type="PANTHER" id="PTHR47986">
    <property type="entry name" value="OSJNBA0070M12.3 PROTEIN"/>
    <property type="match status" value="1"/>
</dbReference>
<dbReference type="SUPFAM" id="SSF52058">
    <property type="entry name" value="L domain-like"/>
    <property type="match status" value="2"/>
</dbReference>
<sequence length="1010" mass="108672">MVDWHMLIFVASIVLFFHSSCVLVVGVTDADDFAVLEEFRRGLENPELLQWPSAGDDPCGPPLWPHVFCSGSRVSQIQVQSVGLVGPLPRGLNKLSMLTNLGLQKNHFSGPLPTFSGLSNLVYAYLGGNKFDSIPADFFVGLTSLQVLSLDDSPLNQSTGWTLPKDLESSAQLMNLSLIRCNLKGPLPGFLGGMQFLRALKLSYNSLSGDVPKSFSGSAVQILWLNNQAETGLTGTIDVVASMTSLTEAWLHGNSFSGPIPAAMGQCTSLTRLWLNDNQLVGRIPEDLTSLPLLQSLQLGNNKLMGPIPKVKIANFTFDGNSFCQPTPGSPCSPEVNALLDFLEGVNYPSLLTSSWSGNNPCSSSWLGVSCPAGKISLITLQNSNLSGVISPSIGRLDSLVDIKLGGNNLIGTIPKELANLKSLKMLNLSANNLRPPVPKFGSGVTLVTYGNPLLELETSEPPVSPPRTNPAPKASPPPFSESPPPMHRPIPPGSSPGSGHEPLAPSKTLPPVSSPGPGNAPLVPGNSTRPAKPEPPSGRGAKLGDTATEKPAKHSTRSRLLIIIVPSVIGVLVFSLIVLLLCCRRWGRMGVLKAPSSFVVHPRDVSNPDDMLKITVANSPGNSSAPSDFQSGSNNSGMSDKHAIESGNLVVSLQILRSLTNNFSLENEVGRGGFGVVYKGELHDGTMIAVKRMEAAKISNKAFDEFQAEIAVLSKVRHRNLVSLLGYSVEGDERLLVYEYMPQGALSKHLFQWKQFNLEPLSWKKRLYIALDIARGVEYMHNLTHQCFIHRDLKSSNILLGDDYRAKVSDFGLVKLAPDGKNSVTTRLAGTFGYLAPEYAVTGKITTKADVFSFGVVLMELLTGLTALDENRSEESRYLASWFSDLKSDKEKLQAAIDSSLELTEETSESILIIAELACHCAAREPHQRPDMGHAVSVLAPLAEKWKPMEEDQEDRLGIDLHQPLLLMVKGWQADEGSCGSSVGPDDSKGSIPARPPGFADSLTSADGR</sequence>
<dbReference type="FunFam" id="3.80.10.10:FF:000129">
    <property type="entry name" value="Leucine-rich repeat receptor-like kinase"/>
    <property type="match status" value="1"/>
</dbReference>
<comment type="caution">
    <text evidence="25">The sequence shown here is derived from an EMBL/GenBank/DDBJ whole genome shotgun (WGS) entry which is preliminary data.</text>
</comment>
<evidence type="ECO:0000313" key="26">
    <source>
        <dbReference type="Proteomes" id="UP001140949"/>
    </source>
</evidence>
<evidence type="ECO:0000256" key="21">
    <source>
        <dbReference type="SAM" id="MobiDB-lite"/>
    </source>
</evidence>
<keyword evidence="5" id="KW-0433">Leucine-rich repeat</keyword>
<evidence type="ECO:0000256" key="8">
    <source>
        <dbReference type="ARBA" id="ARBA00022729"/>
    </source>
</evidence>
<keyword evidence="15" id="KW-1015">Disulfide bond</keyword>
<evidence type="ECO:0000256" key="6">
    <source>
        <dbReference type="ARBA" id="ARBA00022679"/>
    </source>
</evidence>
<dbReference type="EMBL" id="JANAVB010022001">
    <property type="protein sequence ID" value="KAJ6824406.1"/>
    <property type="molecule type" value="Genomic_DNA"/>
</dbReference>
<evidence type="ECO:0000256" key="3">
    <source>
        <dbReference type="ARBA" id="ARBA00012513"/>
    </source>
</evidence>
<comment type="catalytic activity">
    <reaction evidence="18">
        <text>L-threonyl-[protein] + ATP = O-phospho-L-threonyl-[protein] + ADP + H(+)</text>
        <dbReference type="Rhea" id="RHEA:46608"/>
        <dbReference type="Rhea" id="RHEA-COMP:11060"/>
        <dbReference type="Rhea" id="RHEA-COMP:11605"/>
        <dbReference type="ChEBI" id="CHEBI:15378"/>
        <dbReference type="ChEBI" id="CHEBI:30013"/>
        <dbReference type="ChEBI" id="CHEBI:30616"/>
        <dbReference type="ChEBI" id="CHEBI:61977"/>
        <dbReference type="ChEBI" id="CHEBI:456216"/>
        <dbReference type="EC" id="2.7.11.1"/>
    </reaction>
</comment>
<dbReference type="PROSITE" id="PS50011">
    <property type="entry name" value="PROTEIN_KINASE_DOM"/>
    <property type="match status" value="1"/>
</dbReference>
<gene>
    <name evidence="25" type="ORF">M6B38_382870</name>
</gene>
<evidence type="ECO:0000256" key="20">
    <source>
        <dbReference type="PROSITE-ProRule" id="PRU10141"/>
    </source>
</evidence>
<proteinExistence type="inferred from homology"/>
<dbReference type="InterPro" id="IPR000719">
    <property type="entry name" value="Prot_kinase_dom"/>
</dbReference>
<dbReference type="PROSITE" id="PS00107">
    <property type="entry name" value="PROTEIN_KINASE_ATP"/>
    <property type="match status" value="1"/>
</dbReference>
<evidence type="ECO:0000256" key="7">
    <source>
        <dbReference type="ARBA" id="ARBA00022692"/>
    </source>
</evidence>
<accession>A0AAX6G6L8</accession>
<dbReference type="PROSITE" id="PS00108">
    <property type="entry name" value="PROTEIN_KINASE_ST"/>
    <property type="match status" value="1"/>
</dbReference>
<reference evidence="25" key="2">
    <citation type="submission" date="2023-04" db="EMBL/GenBank/DDBJ databases">
        <authorList>
            <person name="Bruccoleri R.E."/>
            <person name="Oakeley E.J."/>
            <person name="Faust A.-M."/>
            <person name="Dessus-Babus S."/>
            <person name="Altorfer M."/>
            <person name="Burckhardt D."/>
            <person name="Oertli M."/>
            <person name="Naumann U."/>
            <person name="Petersen F."/>
            <person name="Wong J."/>
        </authorList>
    </citation>
    <scope>NUCLEOTIDE SEQUENCE</scope>
    <source>
        <strain evidence="25">GSM-AAB239-AS_SAM_17_03QT</strain>
        <tissue evidence="25">Leaf</tissue>
    </source>
</reference>
<dbReference type="GO" id="GO:0005524">
    <property type="term" value="F:ATP binding"/>
    <property type="evidence" value="ECO:0007669"/>
    <property type="project" value="UniProtKB-UniRule"/>
</dbReference>
<protein>
    <recommendedName>
        <fullName evidence="3">non-specific serine/threonine protein kinase</fullName>
        <ecNumber evidence="3">2.7.11.1</ecNumber>
    </recommendedName>
</protein>
<feature type="chain" id="PRO_5043982685" description="non-specific serine/threonine protein kinase" evidence="23">
    <location>
        <begin position="31"/>
        <end position="1010"/>
    </location>
</feature>
<comment type="subcellular location">
    <subcellularLocation>
        <location evidence="1">Cell membrane</location>
        <topology evidence="1">Single-pass membrane protein</topology>
    </subcellularLocation>
</comment>
<keyword evidence="10 20" id="KW-0547">Nucleotide-binding</keyword>
<evidence type="ECO:0000256" key="22">
    <source>
        <dbReference type="SAM" id="Phobius"/>
    </source>
</evidence>
<keyword evidence="8 23" id="KW-0732">Signal</keyword>
<dbReference type="InterPro" id="IPR013210">
    <property type="entry name" value="LRR_N_plant-typ"/>
</dbReference>
<dbReference type="AlphaFoldDB" id="A0AAX6G6L8"/>
<dbReference type="InterPro" id="IPR052422">
    <property type="entry name" value="Auxin_Ser/Thr_Kinase"/>
</dbReference>
<evidence type="ECO:0000256" key="18">
    <source>
        <dbReference type="ARBA" id="ARBA00047899"/>
    </source>
</evidence>
<dbReference type="Proteomes" id="UP001140949">
    <property type="component" value="Unassembled WGS sequence"/>
</dbReference>
<dbReference type="Gene3D" id="3.80.10.10">
    <property type="entry name" value="Ribonuclease Inhibitor"/>
    <property type="match status" value="2"/>
</dbReference>
<keyword evidence="9" id="KW-0677">Repeat</keyword>
<evidence type="ECO:0000256" key="16">
    <source>
        <dbReference type="ARBA" id="ARBA00023170"/>
    </source>
</evidence>
<dbReference type="GO" id="GO:0004674">
    <property type="term" value="F:protein serine/threonine kinase activity"/>
    <property type="evidence" value="ECO:0007669"/>
    <property type="project" value="UniProtKB-KW"/>
</dbReference>
<keyword evidence="13 22" id="KW-1133">Transmembrane helix</keyword>
<evidence type="ECO:0000256" key="14">
    <source>
        <dbReference type="ARBA" id="ARBA00023136"/>
    </source>
</evidence>
<dbReference type="InterPro" id="IPR008271">
    <property type="entry name" value="Ser/Thr_kinase_AS"/>
</dbReference>
<keyword evidence="26" id="KW-1185">Reference proteome</keyword>
<keyword evidence="12 20" id="KW-0067">ATP-binding</keyword>
<evidence type="ECO:0000256" key="9">
    <source>
        <dbReference type="ARBA" id="ARBA00022737"/>
    </source>
</evidence>
<evidence type="ECO:0000256" key="23">
    <source>
        <dbReference type="SAM" id="SignalP"/>
    </source>
</evidence>